<sequence>MRRSTEAKDFDSLTVISMRCWFIDKLQYFEGGYRESQHEDPPWRYVLCHFLHPISRPPDILHEAEVRERG</sequence>
<keyword evidence="2" id="KW-1185">Reference proteome</keyword>
<dbReference type="Proteomes" id="UP000054166">
    <property type="component" value="Unassembled WGS sequence"/>
</dbReference>
<proteinExistence type="predicted"/>
<reference evidence="2" key="2">
    <citation type="submission" date="2015-01" db="EMBL/GenBank/DDBJ databases">
        <title>Evolutionary Origins and Diversification of the Mycorrhizal Mutualists.</title>
        <authorList>
            <consortium name="DOE Joint Genome Institute"/>
            <consortium name="Mycorrhizal Genomics Consortium"/>
            <person name="Kohler A."/>
            <person name="Kuo A."/>
            <person name="Nagy L.G."/>
            <person name="Floudas D."/>
            <person name="Copeland A."/>
            <person name="Barry K.W."/>
            <person name="Cichocki N."/>
            <person name="Veneault-Fourrey C."/>
            <person name="LaButti K."/>
            <person name="Lindquist E.A."/>
            <person name="Lipzen A."/>
            <person name="Lundell T."/>
            <person name="Morin E."/>
            <person name="Murat C."/>
            <person name="Riley R."/>
            <person name="Ohm R."/>
            <person name="Sun H."/>
            <person name="Tunlid A."/>
            <person name="Henrissat B."/>
            <person name="Grigoriev I.V."/>
            <person name="Hibbett D.S."/>
            <person name="Martin F."/>
        </authorList>
    </citation>
    <scope>NUCLEOTIDE SEQUENCE [LARGE SCALE GENOMIC DNA]</scope>
    <source>
        <strain evidence="2">F 1598</strain>
    </source>
</reference>
<dbReference type="InParanoid" id="A0A0C3ETT0"/>
<reference evidence="1 2" key="1">
    <citation type="submission" date="2014-04" db="EMBL/GenBank/DDBJ databases">
        <authorList>
            <consortium name="DOE Joint Genome Institute"/>
            <person name="Kuo A."/>
            <person name="Tarkka M."/>
            <person name="Buscot F."/>
            <person name="Kohler A."/>
            <person name="Nagy L.G."/>
            <person name="Floudas D."/>
            <person name="Copeland A."/>
            <person name="Barry K.W."/>
            <person name="Cichocki N."/>
            <person name="Veneault-Fourrey C."/>
            <person name="LaButti K."/>
            <person name="Lindquist E.A."/>
            <person name="Lipzen A."/>
            <person name="Lundell T."/>
            <person name="Morin E."/>
            <person name="Murat C."/>
            <person name="Sun H."/>
            <person name="Tunlid A."/>
            <person name="Henrissat B."/>
            <person name="Grigoriev I.V."/>
            <person name="Hibbett D.S."/>
            <person name="Martin F."/>
            <person name="Nordberg H.P."/>
            <person name="Cantor M.N."/>
            <person name="Hua S.X."/>
        </authorList>
    </citation>
    <scope>NUCLEOTIDE SEQUENCE [LARGE SCALE GENOMIC DNA]</scope>
    <source>
        <strain evidence="1 2">F 1598</strain>
    </source>
</reference>
<dbReference type="EMBL" id="KN833409">
    <property type="protein sequence ID" value="KIM71206.1"/>
    <property type="molecule type" value="Genomic_DNA"/>
</dbReference>
<gene>
    <name evidence="1" type="ORF">PILCRDRAFT_830501</name>
</gene>
<dbReference type="HOGENOM" id="CLU_2758725_0_0_1"/>
<name>A0A0C3ETT0_PILCF</name>
<evidence type="ECO:0000313" key="1">
    <source>
        <dbReference type="EMBL" id="KIM71206.1"/>
    </source>
</evidence>
<dbReference type="AlphaFoldDB" id="A0A0C3ETT0"/>
<accession>A0A0C3ETT0</accession>
<evidence type="ECO:0000313" key="2">
    <source>
        <dbReference type="Proteomes" id="UP000054166"/>
    </source>
</evidence>
<organism evidence="1 2">
    <name type="scientific">Piloderma croceum (strain F 1598)</name>
    <dbReference type="NCBI Taxonomy" id="765440"/>
    <lineage>
        <taxon>Eukaryota</taxon>
        <taxon>Fungi</taxon>
        <taxon>Dikarya</taxon>
        <taxon>Basidiomycota</taxon>
        <taxon>Agaricomycotina</taxon>
        <taxon>Agaricomycetes</taxon>
        <taxon>Agaricomycetidae</taxon>
        <taxon>Atheliales</taxon>
        <taxon>Atheliaceae</taxon>
        <taxon>Piloderma</taxon>
    </lineage>
</organism>
<protein>
    <submittedName>
        <fullName evidence="1">Uncharacterized protein</fullName>
    </submittedName>
</protein>